<reference evidence="8" key="1">
    <citation type="submission" date="2020-05" db="EMBL/GenBank/DDBJ databases">
        <title>Mycena genomes resolve the evolution of fungal bioluminescence.</title>
        <authorList>
            <person name="Tsai I.J."/>
        </authorList>
    </citation>
    <scope>NUCLEOTIDE SEQUENCE</scope>
    <source>
        <strain evidence="8">110903Hualien_Pintung</strain>
    </source>
</reference>
<comment type="caution">
    <text evidence="8">The sequence shown here is derived from an EMBL/GenBank/DDBJ whole genome shotgun (WGS) entry which is preliminary data.</text>
</comment>
<feature type="binding site" evidence="5">
    <location>
        <position position="86"/>
    </location>
    <ligand>
        <name>ATP</name>
        <dbReference type="ChEBI" id="CHEBI:30616"/>
    </ligand>
</feature>
<proteinExistence type="predicted"/>
<dbReference type="SMART" id="SM00220">
    <property type="entry name" value="S_TKc"/>
    <property type="match status" value="1"/>
</dbReference>
<dbReference type="SUPFAM" id="SSF56112">
    <property type="entry name" value="Protein kinase-like (PK-like)"/>
    <property type="match status" value="1"/>
</dbReference>
<dbReference type="AlphaFoldDB" id="A0A8H6WAH5"/>
<feature type="region of interest" description="Disordered" evidence="6">
    <location>
        <begin position="509"/>
        <end position="558"/>
    </location>
</feature>
<dbReference type="Pfam" id="PF00069">
    <property type="entry name" value="Pkinase"/>
    <property type="match status" value="1"/>
</dbReference>
<accession>A0A8H6WAH5</accession>
<dbReference type="InterPro" id="IPR008271">
    <property type="entry name" value="Ser/Thr_kinase_AS"/>
</dbReference>
<dbReference type="PANTHER" id="PTHR48016:SF48">
    <property type="entry name" value="SERINE_THREONINE-PROTEIN KINASE BCK1_SLK1_SSP31"/>
    <property type="match status" value="1"/>
</dbReference>
<dbReference type="InterPro" id="IPR011009">
    <property type="entry name" value="Kinase-like_dom_sf"/>
</dbReference>
<dbReference type="InterPro" id="IPR017441">
    <property type="entry name" value="Protein_kinase_ATP_BS"/>
</dbReference>
<evidence type="ECO:0000259" key="7">
    <source>
        <dbReference type="PROSITE" id="PS50011"/>
    </source>
</evidence>
<feature type="domain" description="Protein kinase" evidence="7">
    <location>
        <begin position="58"/>
        <end position="325"/>
    </location>
</feature>
<name>A0A8H6WAH5_MYCCL</name>
<evidence type="ECO:0000256" key="2">
    <source>
        <dbReference type="ARBA" id="ARBA00022741"/>
    </source>
</evidence>
<dbReference type="PANTHER" id="PTHR48016">
    <property type="entry name" value="MAP KINASE KINASE KINASE SSK2-RELATED-RELATED"/>
    <property type="match status" value="1"/>
</dbReference>
<feature type="region of interest" description="Disordered" evidence="6">
    <location>
        <begin position="342"/>
        <end position="497"/>
    </location>
</feature>
<feature type="region of interest" description="Disordered" evidence="6">
    <location>
        <begin position="1"/>
        <end position="46"/>
    </location>
</feature>
<keyword evidence="1" id="KW-0808">Transferase</keyword>
<feature type="compositionally biased region" description="Polar residues" evidence="6">
    <location>
        <begin position="378"/>
        <end position="387"/>
    </location>
</feature>
<dbReference type="InterPro" id="IPR050538">
    <property type="entry name" value="MAP_kinase_kinase_kinase"/>
</dbReference>
<protein>
    <submittedName>
        <fullName evidence="8">Protein kinase domain-containing protein</fullName>
    </submittedName>
</protein>
<feature type="compositionally biased region" description="Low complexity" evidence="6">
    <location>
        <begin position="415"/>
        <end position="446"/>
    </location>
</feature>
<sequence length="638" mass="70939">MSVGASHLRNSPSTHSLTHRSSSTHLNGFATARPLNHRPSRSDFRVDSVAPPSIKFQWVKGALIGQGSYGRVFLGMTTSGELLAVKQVETPQTPSDRASPKQLEVVEALKFESKALQLLGDHPNIVQYLGFEETSTTLNIFLEYIPGGTIGSMLQKHGRFDQNVAKHFTRQIAAGLEYLHSKNVLHRDLKGENILVETSGVCKISDFGISRTLEAQHQAHTELKGTVYWMAPEVVDARKQGYGSKVDIWSLGCVLLEMWTGEHPWAGEEVIAVMLKLYKHKQPPPLPSDLRAELSESALDFHDECFAMDPNQRPSADMLLKHPYLNSLPLDWSFSLSDLERVTRKPRKRSKTGGRHRNSSVPATRRPSTSDAVPPLPSQSEATLRSSDYTRRPSIATVVIPPPTRPPPPAPAELPPIVVITPLPSSSRISSRSSSFSTTESTSSVSPQPTRKKRFLVANPDPTPEDRRAGRFRKPFVYEPPPLPSHPSPAAPASRAELMTRDERRLAPAVSMQNLTAPMSSSSTITSSQYDSDSDSDSYSTGMWKKPPEAGPSKASKYAHRQSIIETKRETTWAPRPGVGDVYSHLEDFFPKVDLDKPMEQTDRRRPKSIRMQAEDRLTQTGVQRRATRLWGHRVEEV</sequence>
<evidence type="ECO:0000256" key="3">
    <source>
        <dbReference type="ARBA" id="ARBA00022777"/>
    </source>
</evidence>
<feature type="compositionally biased region" description="Pro residues" evidence="6">
    <location>
        <begin position="400"/>
        <end position="414"/>
    </location>
</feature>
<dbReference type="PROSITE" id="PS00107">
    <property type="entry name" value="PROTEIN_KINASE_ATP"/>
    <property type="match status" value="1"/>
</dbReference>
<evidence type="ECO:0000256" key="5">
    <source>
        <dbReference type="PROSITE-ProRule" id="PRU10141"/>
    </source>
</evidence>
<dbReference type="GO" id="GO:0000165">
    <property type="term" value="P:MAPK cascade"/>
    <property type="evidence" value="ECO:0007669"/>
    <property type="project" value="UniProtKB-ARBA"/>
</dbReference>
<evidence type="ECO:0000256" key="1">
    <source>
        <dbReference type="ARBA" id="ARBA00022679"/>
    </source>
</evidence>
<keyword evidence="2 5" id="KW-0547">Nucleotide-binding</keyword>
<feature type="compositionally biased region" description="Basic and acidic residues" evidence="6">
    <location>
        <begin position="594"/>
        <end position="604"/>
    </location>
</feature>
<dbReference type="PROSITE" id="PS50011">
    <property type="entry name" value="PROTEIN_KINASE_DOM"/>
    <property type="match status" value="1"/>
</dbReference>
<dbReference type="InterPro" id="IPR000719">
    <property type="entry name" value="Prot_kinase_dom"/>
</dbReference>
<evidence type="ECO:0000256" key="4">
    <source>
        <dbReference type="ARBA" id="ARBA00022840"/>
    </source>
</evidence>
<feature type="compositionally biased region" description="Low complexity" evidence="6">
    <location>
        <begin position="11"/>
        <end position="25"/>
    </location>
</feature>
<feature type="region of interest" description="Disordered" evidence="6">
    <location>
        <begin position="594"/>
        <end position="613"/>
    </location>
</feature>
<gene>
    <name evidence="8" type="ORF">HMN09_00627700</name>
</gene>
<dbReference type="GO" id="GO:0004672">
    <property type="term" value="F:protein kinase activity"/>
    <property type="evidence" value="ECO:0007669"/>
    <property type="project" value="InterPro"/>
</dbReference>
<keyword evidence="4 5" id="KW-0067">ATP-binding</keyword>
<evidence type="ECO:0000313" key="9">
    <source>
        <dbReference type="Proteomes" id="UP000613580"/>
    </source>
</evidence>
<dbReference type="EMBL" id="JACAZE010000007">
    <property type="protein sequence ID" value="KAF7310847.1"/>
    <property type="molecule type" value="Genomic_DNA"/>
</dbReference>
<feature type="compositionally biased region" description="Basic residues" evidence="6">
    <location>
        <begin position="344"/>
        <end position="358"/>
    </location>
</feature>
<organism evidence="8 9">
    <name type="scientific">Mycena chlorophos</name>
    <name type="common">Agaric fungus</name>
    <name type="synonym">Agaricus chlorophos</name>
    <dbReference type="NCBI Taxonomy" id="658473"/>
    <lineage>
        <taxon>Eukaryota</taxon>
        <taxon>Fungi</taxon>
        <taxon>Dikarya</taxon>
        <taxon>Basidiomycota</taxon>
        <taxon>Agaricomycotina</taxon>
        <taxon>Agaricomycetes</taxon>
        <taxon>Agaricomycetidae</taxon>
        <taxon>Agaricales</taxon>
        <taxon>Marasmiineae</taxon>
        <taxon>Mycenaceae</taxon>
        <taxon>Mycena</taxon>
    </lineage>
</organism>
<keyword evidence="3 8" id="KW-0418">Kinase</keyword>
<dbReference type="OrthoDB" id="266718at2759"/>
<keyword evidence="9" id="KW-1185">Reference proteome</keyword>
<feature type="compositionally biased region" description="Low complexity" evidence="6">
    <location>
        <begin position="520"/>
        <end position="541"/>
    </location>
</feature>
<dbReference type="Proteomes" id="UP000613580">
    <property type="component" value="Unassembled WGS sequence"/>
</dbReference>
<dbReference type="PROSITE" id="PS00108">
    <property type="entry name" value="PROTEIN_KINASE_ST"/>
    <property type="match status" value="1"/>
</dbReference>
<evidence type="ECO:0000256" key="6">
    <source>
        <dbReference type="SAM" id="MobiDB-lite"/>
    </source>
</evidence>
<dbReference type="Gene3D" id="1.10.510.10">
    <property type="entry name" value="Transferase(Phosphotransferase) domain 1"/>
    <property type="match status" value="1"/>
</dbReference>
<dbReference type="GO" id="GO:0005524">
    <property type="term" value="F:ATP binding"/>
    <property type="evidence" value="ECO:0007669"/>
    <property type="project" value="UniProtKB-UniRule"/>
</dbReference>
<feature type="compositionally biased region" description="Polar residues" evidence="6">
    <location>
        <begin position="359"/>
        <end position="371"/>
    </location>
</feature>
<feature type="compositionally biased region" description="Pro residues" evidence="6">
    <location>
        <begin position="478"/>
        <end position="490"/>
    </location>
</feature>
<evidence type="ECO:0000313" key="8">
    <source>
        <dbReference type="EMBL" id="KAF7310847.1"/>
    </source>
</evidence>
<dbReference type="FunFam" id="1.10.510.10:FF:000182">
    <property type="entry name" value="MAP kinase kinase kinase mkh1"/>
    <property type="match status" value="1"/>
</dbReference>